<evidence type="ECO:0000256" key="4">
    <source>
        <dbReference type="ARBA" id="ARBA00023163"/>
    </source>
</evidence>
<dbReference type="Gene3D" id="1.10.1740.10">
    <property type="match status" value="1"/>
</dbReference>
<name>A0ABW7QBT9_9MICO</name>
<dbReference type="InterPro" id="IPR013249">
    <property type="entry name" value="RNA_pol_sigma70_r4_t2"/>
</dbReference>
<dbReference type="InterPro" id="IPR014284">
    <property type="entry name" value="RNA_pol_sigma-70_dom"/>
</dbReference>
<dbReference type="InterPro" id="IPR013325">
    <property type="entry name" value="RNA_pol_sigma_r2"/>
</dbReference>
<dbReference type="InterPro" id="IPR013324">
    <property type="entry name" value="RNA_pol_sigma_r3/r4-like"/>
</dbReference>
<keyword evidence="8" id="KW-1185">Reference proteome</keyword>
<dbReference type="PANTHER" id="PTHR43133">
    <property type="entry name" value="RNA POLYMERASE ECF-TYPE SIGMA FACTO"/>
    <property type="match status" value="1"/>
</dbReference>
<sequence length="199" mass="21439">MSTDSEIILRSVEEPAVFAELFEQHARMVGRFAARRVGVVAAEDILSETFLVAFRRRKDFDAAWQSATPWLLGIASRVLKKHRAVEAAHWRSLVMLAGREIGEGDGALEEAADRADAEASLRSLAPSIAKLPARDRDTLLLYAWGDLTYTEVAHALGVPTGTVRSRLNRVRRRLAAGAPAAAAADLEGGAVDGPVGSRA</sequence>
<dbReference type="Gene3D" id="1.10.10.10">
    <property type="entry name" value="Winged helix-like DNA-binding domain superfamily/Winged helix DNA-binding domain"/>
    <property type="match status" value="1"/>
</dbReference>
<dbReference type="SUPFAM" id="SSF88946">
    <property type="entry name" value="Sigma2 domain of RNA polymerase sigma factors"/>
    <property type="match status" value="1"/>
</dbReference>
<reference evidence="7 8" key="1">
    <citation type="submission" date="2024-09" db="EMBL/GenBank/DDBJ databases">
        <authorList>
            <person name="Pan X."/>
        </authorList>
    </citation>
    <scope>NUCLEOTIDE SEQUENCE [LARGE SCALE GENOMIC DNA]</scope>
    <source>
        <strain evidence="7 8">B2969</strain>
    </source>
</reference>
<protein>
    <submittedName>
        <fullName evidence="7">RNA polymerase sigma factor</fullName>
    </submittedName>
</protein>
<dbReference type="NCBIfam" id="TIGR02937">
    <property type="entry name" value="sigma70-ECF"/>
    <property type="match status" value="1"/>
</dbReference>
<evidence type="ECO:0000256" key="1">
    <source>
        <dbReference type="ARBA" id="ARBA00010641"/>
    </source>
</evidence>
<dbReference type="Proteomes" id="UP001610861">
    <property type="component" value="Unassembled WGS sequence"/>
</dbReference>
<evidence type="ECO:0000259" key="6">
    <source>
        <dbReference type="Pfam" id="PF08281"/>
    </source>
</evidence>
<evidence type="ECO:0000313" key="8">
    <source>
        <dbReference type="Proteomes" id="UP001610861"/>
    </source>
</evidence>
<evidence type="ECO:0000256" key="3">
    <source>
        <dbReference type="ARBA" id="ARBA00023082"/>
    </source>
</evidence>
<dbReference type="Pfam" id="PF04542">
    <property type="entry name" value="Sigma70_r2"/>
    <property type="match status" value="1"/>
</dbReference>
<dbReference type="SUPFAM" id="SSF88659">
    <property type="entry name" value="Sigma3 and sigma4 domains of RNA polymerase sigma factors"/>
    <property type="match status" value="1"/>
</dbReference>
<accession>A0ABW7QBT9</accession>
<organism evidence="7 8">
    <name type="scientific">Microbacterium alkaliflavum</name>
    <dbReference type="NCBI Taxonomy" id="3248839"/>
    <lineage>
        <taxon>Bacteria</taxon>
        <taxon>Bacillati</taxon>
        <taxon>Actinomycetota</taxon>
        <taxon>Actinomycetes</taxon>
        <taxon>Micrococcales</taxon>
        <taxon>Microbacteriaceae</taxon>
        <taxon>Microbacterium</taxon>
    </lineage>
</organism>
<dbReference type="InterPro" id="IPR007627">
    <property type="entry name" value="RNA_pol_sigma70_r2"/>
</dbReference>
<feature type="domain" description="RNA polymerase sigma factor 70 region 4 type 2" evidence="6">
    <location>
        <begin position="128"/>
        <end position="174"/>
    </location>
</feature>
<dbReference type="RefSeq" id="WP_397557788.1">
    <property type="nucleotide sequence ID" value="NZ_JBIQWL010000009.1"/>
</dbReference>
<keyword evidence="4" id="KW-0804">Transcription</keyword>
<keyword evidence="2" id="KW-0805">Transcription regulation</keyword>
<evidence type="ECO:0000259" key="5">
    <source>
        <dbReference type="Pfam" id="PF04542"/>
    </source>
</evidence>
<keyword evidence="3" id="KW-0731">Sigma factor</keyword>
<comment type="similarity">
    <text evidence="1">Belongs to the sigma-70 factor family. ECF subfamily.</text>
</comment>
<proteinExistence type="inferred from homology"/>
<dbReference type="InterPro" id="IPR039425">
    <property type="entry name" value="RNA_pol_sigma-70-like"/>
</dbReference>
<evidence type="ECO:0000256" key="2">
    <source>
        <dbReference type="ARBA" id="ARBA00023015"/>
    </source>
</evidence>
<comment type="caution">
    <text evidence="7">The sequence shown here is derived from an EMBL/GenBank/DDBJ whole genome shotgun (WGS) entry which is preliminary data.</text>
</comment>
<dbReference type="InterPro" id="IPR036388">
    <property type="entry name" value="WH-like_DNA-bd_sf"/>
</dbReference>
<dbReference type="EMBL" id="JBIQWL010000009">
    <property type="protein sequence ID" value="MFH8252355.1"/>
    <property type="molecule type" value="Genomic_DNA"/>
</dbReference>
<dbReference type="Pfam" id="PF08281">
    <property type="entry name" value="Sigma70_r4_2"/>
    <property type="match status" value="1"/>
</dbReference>
<evidence type="ECO:0000313" key="7">
    <source>
        <dbReference type="EMBL" id="MFH8252355.1"/>
    </source>
</evidence>
<gene>
    <name evidence="7" type="ORF">ACH3VR_18460</name>
</gene>
<dbReference type="PANTHER" id="PTHR43133:SF25">
    <property type="entry name" value="RNA POLYMERASE SIGMA FACTOR RFAY-RELATED"/>
    <property type="match status" value="1"/>
</dbReference>
<feature type="domain" description="RNA polymerase sigma-70 region 2" evidence="5">
    <location>
        <begin position="21"/>
        <end position="83"/>
    </location>
</feature>